<name>A0AA35W549_GEOBA</name>
<dbReference type="Proteomes" id="UP001174909">
    <property type="component" value="Unassembled WGS sequence"/>
</dbReference>
<evidence type="ECO:0000313" key="3">
    <source>
        <dbReference type="Proteomes" id="UP001174909"/>
    </source>
</evidence>
<dbReference type="EMBL" id="CASHTH010000212">
    <property type="protein sequence ID" value="CAI7994485.1"/>
    <property type="molecule type" value="Genomic_DNA"/>
</dbReference>
<dbReference type="AlphaFoldDB" id="A0AA35W549"/>
<keyword evidence="3" id="KW-1185">Reference proteome</keyword>
<evidence type="ECO:0000256" key="1">
    <source>
        <dbReference type="SAM" id="MobiDB-lite"/>
    </source>
</evidence>
<evidence type="ECO:0000313" key="2">
    <source>
        <dbReference type="EMBL" id="CAI7994485.1"/>
    </source>
</evidence>
<organism evidence="2 3">
    <name type="scientific">Geodia barretti</name>
    <name type="common">Barrett's horny sponge</name>
    <dbReference type="NCBI Taxonomy" id="519541"/>
    <lineage>
        <taxon>Eukaryota</taxon>
        <taxon>Metazoa</taxon>
        <taxon>Porifera</taxon>
        <taxon>Demospongiae</taxon>
        <taxon>Heteroscleromorpha</taxon>
        <taxon>Tetractinellida</taxon>
        <taxon>Astrophorina</taxon>
        <taxon>Geodiidae</taxon>
        <taxon>Geodia</taxon>
    </lineage>
</organism>
<comment type="caution">
    <text evidence="2">The sequence shown here is derived from an EMBL/GenBank/DDBJ whole genome shotgun (WGS) entry which is preliminary data.</text>
</comment>
<feature type="compositionally biased region" description="Basic and acidic residues" evidence="1">
    <location>
        <begin position="21"/>
        <end position="31"/>
    </location>
</feature>
<accession>A0AA35W549</accession>
<feature type="compositionally biased region" description="Low complexity" evidence="1">
    <location>
        <begin position="105"/>
        <end position="116"/>
    </location>
</feature>
<sequence>MEKEVKKLNCKKQSGEACPQIHRERVGERKREKTAHKVQLMRVYERRGPPEIDPSDPSRPPPYNPDYETASPQPNVGWNRDLLEQTGDMDNDSTASRPIGFEALNNSNPDSSSVVSMGTELRHRRNEAQHEPETTEEGEVEVGRRERGREVREGRVVR</sequence>
<proteinExistence type="predicted"/>
<feature type="region of interest" description="Disordered" evidence="1">
    <location>
        <begin position="1"/>
        <end position="158"/>
    </location>
</feature>
<reference evidence="2" key="1">
    <citation type="submission" date="2023-03" db="EMBL/GenBank/DDBJ databases">
        <authorList>
            <person name="Steffen K."/>
            <person name="Cardenas P."/>
        </authorList>
    </citation>
    <scope>NUCLEOTIDE SEQUENCE</scope>
</reference>
<gene>
    <name evidence="2" type="ORF">GBAR_LOCUS1460</name>
</gene>
<protein>
    <submittedName>
        <fullName evidence="2">Uncharacterized protein</fullName>
    </submittedName>
</protein>
<feature type="compositionally biased region" description="Basic and acidic residues" evidence="1">
    <location>
        <begin position="141"/>
        <end position="158"/>
    </location>
</feature>